<dbReference type="EMBL" id="CP015249">
    <property type="protein sequence ID" value="ANB18207.1"/>
    <property type="molecule type" value="Genomic_DNA"/>
</dbReference>
<dbReference type="STRING" id="1300342.I596_2195"/>
<keyword evidence="4" id="KW-1185">Reference proteome</keyword>
<dbReference type="InterPro" id="IPR044060">
    <property type="entry name" value="Bacterial_rp_domain"/>
</dbReference>
<dbReference type="SUPFAM" id="SSF63825">
    <property type="entry name" value="YWTD domain"/>
    <property type="match status" value="1"/>
</dbReference>
<evidence type="ECO:0000313" key="3">
    <source>
        <dbReference type="EMBL" id="ANB18207.1"/>
    </source>
</evidence>
<dbReference type="Proteomes" id="UP000076830">
    <property type="component" value="Chromosome"/>
</dbReference>
<organism evidence="3 4">
    <name type="scientific">Dokdonella koreensis DS-123</name>
    <dbReference type="NCBI Taxonomy" id="1300342"/>
    <lineage>
        <taxon>Bacteria</taxon>
        <taxon>Pseudomonadati</taxon>
        <taxon>Pseudomonadota</taxon>
        <taxon>Gammaproteobacteria</taxon>
        <taxon>Lysobacterales</taxon>
        <taxon>Rhodanobacteraceae</taxon>
        <taxon>Dokdonella</taxon>
    </lineage>
</organism>
<dbReference type="Pfam" id="PF17164">
    <property type="entry name" value="DUF5122"/>
    <property type="match status" value="7"/>
</dbReference>
<evidence type="ECO:0000313" key="4">
    <source>
        <dbReference type="Proteomes" id="UP000076830"/>
    </source>
</evidence>
<feature type="domain" description="Bacterial repeat" evidence="2">
    <location>
        <begin position="668"/>
        <end position="734"/>
    </location>
</feature>
<evidence type="ECO:0000259" key="2">
    <source>
        <dbReference type="Pfam" id="PF18998"/>
    </source>
</evidence>
<dbReference type="KEGG" id="dko:I596_2195"/>
<dbReference type="NCBIfam" id="TIGR02608">
    <property type="entry name" value="delta_60_rpt"/>
    <property type="match status" value="5"/>
</dbReference>
<dbReference type="SUPFAM" id="SSF63829">
    <property type="entry name" value="Calcium-dependent phosphotriesterase"/>
    <property type="match status" value="1"/>
</dbReference>
<name>A0A160DUP0_9GAMM</name>
<feature type="domain" description="Bacterial repeat" evidence="2">
    <location>
        <begin position="519"/>
        <end position="588"/>
    </location>
</feature>
<feature type="region of interest" description="Disordered" evidence="1">
    <location>
        <begin position="1"/>
        <end position="27"/>
    </location>
</feature>
<evidence type="ECO:0000256" key="1">
    <source>
        <dbReference type="SAM" id="MobiDB-lite"/>
    </source>
</evidence>
<dbReference type="Gene3D" id="2.80.10.50">
    <property type="match status" value="3"/>
</dbReference>
<dbReference type="PATRIC" id="fig|1300342.3.peg.2139"/>
<dbReference type="InterPro" id="IPR013431">
    <property type="entry name" value="Delta_60_rpt"/>
</dbReference>
<reference evidence="3 4" key="1">
    <citation type="submission" date="2016-04" db="EMBL/GenBank/DDBJ databases">
        <title>Complete genome sequence of Dokdonella koreensis DS-123T.</title>
        <authorList>
            <person name="Kim J.F."/>
            <person name="Lee H."/>
            <person name="Kwak M.-J."/>
        </authorList>
    </citation>
    <scope>NUCLEOTIDE SEQUENCE [LARGE SCALE GENOMIC DNA]</scope>
    <source>
        <strain evidence="3 4">DS-123</strain>
    </source>
</reference>
<feature type="domain" description="Bacterial repeat" evidence="2">
    <location>
        <begin position="594"/>
        <end position="662"/>
    </location>
</feature>
<gene>
    <name evidence="3" type="ORF">I596_2195</name>
</gene>
<proteinExistence type="predicted"/>
<sequence length="1469" mass="152724">MKRLPQETACHRSAGRSGPGPATPPAPRRGLALARLLPIAITLCAGAAPLQAQGILDPSFVPPSDMNWVNYASVATQVLQPDGKVVLGGIFDLEGTRVIRLNADGSEDASFIKVRADYGIERMLLQPDGKILLGNAVTLNDQPVRRLARLNPDGSLDAGFSFPQVQVSGLVRGLALQPDGKLLITGVNFTDGQGAPIANCIARLNTDGSIDPSFTSPFSLIDPQTCPQALALRADGKILAAGQFPLPDPWSTLVRLNPDGSLDADLTPNTGLSEAVTTLYPLPNGELLAAGFDTTQNRRLIRLNADDTRDADFDVIVKDASGDVGSIYNVFAQPNGKIVIAGRFETINGQRHRHIGRVDADGTVDASFDPAGLGIDAGQVTSLAIQADGRIIISGAFTAVDQVPRHLLARLLVPDPATEQFAFGAARQSVRWQRGGGGPELSQVRFESSANGQNWAPLGRAQWNEGAWELDNLNLPAGTFWLRARAFSITGGMSGGAGGVTGSYSGSVLESTRQLIARVTPGAGPGGAISPATPQYIDTGSTASFTITPDSGQQILAVEGSCGGHLNGTTFNTNAITADCTVQARFTDSTRFVITPSAGPGGSISPGIAQSVAGGTTVQFTVTPDPGHAITSIDGTCGGALAGTTFTTSPATANCTVEARFQITTVTVTASATGGHGSISPASQTRNHGEAATFEVTPDPGYNAVVSGCGGTLTGRTYTTAPLTANCAVTAGFSTYSEAGTSVTVKASLANENPCVSGTSAIEVPAGQDIALCATLTNGTGQFLRPMTVRRSALPGDSNAVRPSLIQINGIASGASYDITDFGLITPRESGDLQVSWSASAGPVQGGSDNVLVPTYTYDDLAPFTALDLSVSPTARDLHLTRPGSSESVRMPFPFNFYGIPTDVLCISNDGALVPANDTCNLFPNGSWYMEIAVAMRPTEDYAQGYEGGTVYTDVVGTAPNRRFVVQWHSKRIVGSNGSAGVTFQALIDEATSAITYQYLSMASADPNAGNGSGARAGLALEYDRLRYLYPQGATLTNGKAIRWQPSPQPFTALASGSVHITVLKPEIDVEPTAVHASTAVDGTATATLTLGNLGNVALQWDAAQAPGDRPGEAQAAFASPTGSAAVPAIAHAWGGRDNSRSVSLDAAAPLSLGRTAGGSVNIWPVHAGSFVNNDFSRFYLITNYGRTFDATWQGALEWFDPSTSTGNRTVLSGFGTVAMDGDRWRGMRWDPSTATLFGVASNWVDINSRPPFHTDVYSINPVTGWVTRIARLEDVGASGIALADIAIDNDGQMYGIDMGTDTLVAVDKVTGRARPVGLTGLNVGYWDVQSVDFDHSTGILYYATWVQNSPVGAQMFTLDTTTGAATLVGTIGDGSSGLRAMSIAKPGGPCVDAAGVPWLALDRAAGSIGALESDTVRVTLDASGLATGTYRANICVGNNTPFKSQVTIPVTFTVTAADHIFADGFETP</sequence>
<protein>
    <submittedName>
        <fullName evidence="3">Delta-60 repeat-containing protein</fullName>
    </submittedName>
</protein>
<accession>A0A160DUP0</accession>
<dbReference type="RefSeq" id="WP_190278892.1">
    <property type="nucleotide sequence ID" value="NZ_CP015249.1"/>
</dbReference>
<dbReference type="Pfam" id="PF18998">
    <property type="entry name" value="Flg_new_2"/>
    <property type="match status" value="3"/>
</dbReference>